<keyword evidence="12" id="KW-0121">Carboxypeptidase</keyword>
<dbReference type="FunCoup" id="A0A146GA56">
    <property type="interactions" value="442"/>
</dbReference>
<dbReference type="AlphaFoldDB" id="A0A146GA56"/>
<dbReference type="SUPFAM" id="SSF56601">
    <property type="entry name" value="beta-lactamase/transpeptidase-like"/>
    <property type="match status" value="1"/>
</dbReference>
<dbReference type="Proteomes" id="UP000076023">
    <property type="component" value="Unassembled WGS sequence"/>
</dbReference>
<evidence type="ECO:0000313" key="12">
    <source>
        <dbReference type="EMBL" id="GAT33724.1"/>
    </source>
</evidence>
<evidence type="ECO:0000259" key="11">
    <source>
        <dbReference type="Pfam" id="PF00768"/>
    </source>
</evidence>
<evidence type="ECO:0000256" key="4">
    <source>
        <dbReference type="ARBA" id="ARBA00022960"/>
    </source>
</evidence>
<keyword evidence="5" id="KW-0573">Peptidoglycan synthesis</keyword>
<dbReference type="STRING" id="690879.TSACC_22142"/>
<proteinExistence type="inferred from homology"/>
<feature type="binding site" evidence="8">
    <location>
        <position position="223"/>
    </location>
    <ligand>
        <name>substrate</name>
    </ligand>
</feature>
<keyword evidence="3" id="KW-0378">Hydrolase</keyword>
<dbReference type="Gene3D" id="3.40.710.10">
    <property type="entry name" value="DD-peptidase/beta-lactamase superfamily"/>
    <property type="match status" value="1"/>
</dbReference>
<dbReference type="PANTHER" id="PTHR21581">
    <property type="entry name" value="D-ALANYL-D-ALANINE CARBOXYPEPTIDASE"/>
    <property type="match status" value="1"/>
</dbReference>
<dbReference type="PANTHER" id="PTHR21581:SF6">
    <property type="entry name" value="TRAFFICKING PROTEIN PARTICLE COMPLEX SUBUNIT 12"/>
    <property type="match status" value="1"/>
</dbReference>
<feature type="domain" description="Peptidase S11 D-alanyl-D-alanine carboxypeptidase A N-terminal" evidence="11">
    <location>
        <begin position="27"/>
        <end position="252"/>
    </location>
</feature>
<dbReference type="EMBL" id="BDCO01000002">
    <property type="protein sequence ID" value="GAT33724.1"/>
    <property type="molecule type" value="Genomic_DNA"/>
</dbReference>
<feature type="signal peptide" evidence="10">
    <location>
        <begin position="1"/>
        <end position="19"/>
    </location>
</feature>
<keyword evidence="13" id="KW-1185">Reference proteome</keyword>
<dbReference type="GO" id="GO:0009252">
    <property type="term" value="P:peptidoglycan biosynthetic process"/>
    <property type="evidence" value="ECO:0007669"/>
    <property type="project" value="UniProtKB-KW"/>
</dbReference>
<protein>
    <submittedName>
        <fullName evidence="12">D-alanyl-D-alanine carboxypeptidase</fullName>
    </submittedName>
</protein>
<dbReference type="Pfam" id="PF00768">
    <property type="entry name" value="Peptidase_S11"/>
    <property type="match status" value="1"/>
</dbReference>
<accession>A0A146GA56</accession>
<feature type="chain" id="PRO_5007524639" evidence="10">
    <location>
        <begin position="20"/>
        <end position="291"/>
    </location>
</feature>
<reference evidence="13" key="1">
    <citation type="journal article" date="2017" name="Genome Announc.">
        <title>Draft Genome Sequence of Terrimicrobium sacchariphilum NM-5T, a Facultative Anaerobic Soil Bacterium of the Class Spartobacteria.</title>
        <authorList>
            <person name="Qiu Y.L."/>
            <person name="Tourlousse D.M."/>
            <person name="Matsuura N."/>
            <person name="Ohashi A."/>
            <person name="Sekiguchi Y."/>
        </authorList>
    </citation>
    <scope>NUCLEOTIDE SEQUENCE [LARGE SCALE GENOMIC DNA]</scope>
    <source>
        <strain evidence="13">NM-5</strain>
    </source>
</reference>
<dbReference type="GO" id="GO:0006508">
    <property type="term" value="P:proteolysis"/>
    <property type="evidence" value="ECO:0007669"/>
    <property type="project" value="InterPro"/>
</dbReference>
<comment type="similarity">
    <text evidence="1 9">Belongs to the peptidase S11 family.</text>
</comment>
<dbReference type="InterPro" id="IPR018044">
    <property type="entry name" value="Peptidase_S11"/>
</dbReference>
<feature type="active site" description="Proton acceptor" evidence="7">
    <location>
        <position position="65"/>
    </location>
</feature>
<feature type="active site" evidence="7">
    <location>
        <position position="117"/>
    </location>
</feature>
<evidence type="ECO:0000256" key="2">
    <source>
        <dbReference type="ARBA" id="ARBA00022729"/>
    </source>
</evidence>
<keyword evidence="2 10" id="KW-0732">Signal</keyword>
<sequence>MRTLLCACLLVSTGGFTLAQQTVSSTSAGLPTVRAAAAILFNAQTGEVLYKKNETDHRAVASTQKLLTALIVAESGNLSDLVTVTRSDTFADPTKLYLKPGEVYPRSQLLTALLVKSANDVARILARDNAGSVEQFAHKMNERMERLGGKSSHFINPNGLPVEGQYSTARDMACVARAAYYNPVLREIMKQRHFPFCFSNGRVSSLRNTNRVLRTYSFCNGMKTGYTDAAGHCLISSGSYNGKDMIAVVLGSNKARVWDESAQLLAYGLGLSQSQMASLRVDETKVQDDED</sequence>
<dbReference type="RefSeq" id="WP_169809618.1">
    <property type="nucleotide sequence ID" value="NZ_BDCO01000002.1"/>
</dbReference>
<dbReference type="InterPro" id="IPR001967">
    <property type="entry name" value="Peptidase_S11_N"/>
</dbReference>
<dbReference type="GO" id="GO:0071555">
    <property type="term" value="P:cell wall organization"/>
    <property type="evidence" value="ECO:0007669"/>
    <property type="project" value="UniProtKB-KW"/>
</dbReference>
<dbReference type="GO" id="GO:0009002">
    <property type="term" value="F:serine-type D-Ala-D-Ala carboxypeptidase activity"/>
    <property type="evidence" value="ECO:0007669"/>
    <property type="project" value="InterPro"/>
</dbReference>
<organism evidence="12 13">
    <name type="scientific">Terrimicrobium sacchariphilum</name>
    <dbReference type="NCBI Taxonomy" id="690879"/>
    <lineage>
        <taxon>Bacteria</taxon>
        <taxon>Pseudomonadati</taxon>
        <taxon>Verrucomicrobiota</taxon>
        <taxon>Terrimicrobiia</taxon>
        <taxon>Terrimicrobiales</taxon>
        <taxon>Terrimicrobiaceae</taxon>
        <taxon>Terrimicrobium</taxon>
    </lineage>
</organism>
<evidence type="ECO:0000256" key="8">
    <source>
        <dbReference type="PIRSR" id="PIRSR618044-2"/>
    </source>
</evidence>
<keyword evidence="12" id="KW-0645">Protease</keyword>
<comment type="caution">
    <text evidence="12">The sequence shown here is derived from an EMBL/GenBank/DDBJ whole genome shotgun (WGS) entry which is preliminary data.</text>
</comment>
<feature type="active site" description="Acyl-ester intermediate" evidence="7">
    <location>
        <position position="62"/>
    </location>
</feature>
<evidence type="ECO:0000256" key="5">
    <source>
        <dbReference type="ARBA" id="ARBA00022984"/>
    </source>
</evidence>
<keyword evidence="6" id="KW-0961">Cell wall biogenesis/degradation</keyword>
<evidence type="ECO:0000256" key="10">
    <source>
        <dbReference type="SAM" id="SignalP"/>
    </source>
</evidence>
<name>A0A146GA56_TERSA</name>
<evidence type="ECO:0000256" key="3">
    <source>
        <dbReference type="ARBA" id="ARBA00022801"/>
    </source>
</evidence>
<evidence type="ECO:0000256" key="7">
    <source>
        <dbReference type="PIRSR" id="PIRSR618044-1"/>
    </source>
</evidence>
<dbReference type="PRINTS" id="PR00725">
    <property type="entry name" value="DADACBPTASE1"/>
</dbReference>
<evidence type="ECO:0000256" key="1">
    <source>
        <dbReference type="ARBA" id="ARBA00007164"/>
    </source>
</evidence>
<dbReference type="InParanoid" id="A0A146GA56"/>
<dbReference type="GO" id="GO:0008360">
    <property type="term" value="P:regulation of cell shape"/>
    <property type="evidence" value="ECO:0007669"/>
    <property type="project" value="UniProtKB-KW"/>
</dbReference>
<evidence type="ECO:0000256" key="9">
    <source>
        <dbReference type="RuleBase" id="RU004016"/>
    </source>
</evidence>
<keyword evidence="4" id="KW-0133">Cell shape</keyword>
<evidence type="ECO:0000256" key="6">
    <source>
        <dbReference type="ARBA" id="ARBA00023316"/>
    </source>
</evidence>
<dbReference type="InterPro" id="IPR012338">
    <property type="entry name" value="Beta-lactam/transpept-like"/>
</dbReference>
<evidence type="ECO:0000313" key="13">
    <source>
        <dbReference type="Proteomes" id="UP000076023"/>
    </source>
</evidence>
<gene>
    <name evidence="12" type="ORF">TSACC_22142</name>
</gene>